<dbReference type="InterPro" id="IPR029063">
    <property type="entry name" value="SAM-dependent_MTases_sf"/>
</dbReference>
<dbReference type="Gene3D" id="3.40.50.150">
    <property type="entry name" value="Vaccinia Virus protein VP39"/>
    <property type="match status" value="1"/>
</dbReference>
<dbReference type="Pfam" id="PF22020">
    <property type="entry name" value="RlmL_1st"/>
    <property type="match status" value="1"/>
</dbReference>
<proteinExistence type="predicted"/>
<dbReference type="PROSITE" id="PS00092">
    <property type="entry name" value="N6_MTASE"/>
    <property type="match status" value="1"/>
</dbReference>
<dbReference type="EMBL" id="CP036287">
    <property type="protein sequence ID" value="QDU65009.1"/>
    <property type="molecule type" value="Genomic_DNA"/>
</dbReference>
<dbReference type="RefSeq" id="WP_145061229.1">
    <property type="nucleotide sequence ID" value="NZ_CP036287.1"/>
</dbReference>
<dbReference type="InterPro" id="IPR002052">
    <property type="entry name" value="DNA_methylase_N6_adenine_CS"/>
</dbReference>
<dbReference type="Gene3D" id="3.30.2130.30">
    <property type="match status" value="1"/>
</dbReference>
<evidence type="ECO:0000256" key="3">
    <source>
        <dbReference type="PROSITE-ProRule" id="PRU00529"/>
    </source>
</evidence>
<dbReference type="Proteomes" id="UP000316921">
    <property type="component" value="Chromosome"/>
</dbReference>
<evidence type="ECO:0000259" key="4">
    <source>
        <dbReference type="PROSITE" id="PS51165"/>
    </source>
</evidence>
<keyword evidence="2 5" id="KW-0808">Transferase</keyword>
<dbReference type="PROSITE" id="PS01261">
    <property type="entry name" value="UPF0020"/>
    <property type="match status" value="1"/>
</dbReference>
<dbReference type="Pfam" id="PF01170">
    <property type="entry name" value="UPF0020"/>
    <property type="match status" value="1"/>
</dbReference>
<dbReference type="InterPro" id="IPR054170">
    <property type="entry name" value="RlmL_1st"/>
</dbReference>
<dbReference type="EC" id="2.1.1.173" evidence="5"/>
<evidence type="ECO:0000256" key="1">
    <source>
        <dbReference type="ARBA" id="ARBA00022603"/>
    </source>
</evidence>
<dbReference type="SUPFAM" id="SSF53335">
    <property type="entry name" value="S-adenosyl-L-methionine-dependent methyltransferases"/>
    <property type="match status" value="1"/>
</dbReference>
<dbReference type="InterPro" id="IPR004114">
    <property type="entry name" value="THUMP_dom"/>
</dbReference>
<dbReference type="GO" id="GO:0070043">
    <property type="term" value="F:rRNA (guanine-N7-)-methyltransferase activity"/>
    <property type="evidence" value="ECO:0007669"/>
    <property type="project" value="TreeGrafter"/>
</dbReference>
<dbReference type="AlphaFoldDB" id="A0A518BDE6"/>
<keyword evidence="6" id="KW-1185">Reference proteome</keyword>
<keyword evidence="1 5" id="KW-0489">Methyltransferase</keyword>
<feature type="domain" description="THUMP" evidence="4">
    <location>
        <begin position="47"/>
        <end position="158"/>
    </location>
</feature>
<dbReference type="InterPro" id="IPR053943">
    <property type="entry name" value="RlmKL-like_Mtase_CS"/>
</dbReference>
<dbReference type="Pfam" id="PF02926">
    <property type="entry name" value="THUMP"/>
    <property type="match status" value="1"/>
</dbReference>
<dbReference type="InterPro" id="IPR000241">
    <property type="entry name" value="RlmKL-like_Mtase"/>
</dbReference>
<protein>
    <submittedName>
        <fullName evidence="5">Ribosomal RNA large subunit methyltransferase L</fullName>
        <ecNumber evidence="5">2.1.1.173</ecNumber>
    </submittedName>
</protein>
<evidence type="ECO:0000256" key="2">
    <source>
        <dbReference type="ARBA" id="ARBA00022679"/>
    </source>
</evidence>
<sequence length="378" mass="41908">MGRADQILFATCAPGLEPVLHEELRVLKAPKAERQVGGVRFNGDQRLIWEANLRLRTAIRVLLRLGRFGCRDANELYRGVQAVDWRRFLPPGGTLAVDARSRDSELNHSQFVAQRVKDAVVDQLRESRGERPSVDRDQPTLRIDLHLYRDRATLSVDTSGGSLHKRGWRRAQGRAPLNECLAAGVVQLSGWDARSPLVDPFCGSGTILIEAAQIACSIAPGLFRDHFGFELWPGHDGRAYTALREAIGAETRPLGKRRIVGMDHDPERVEQTLENLDSAGIEGVTVEKAAALKFEPRPGWNAWIVTNPPYGERVGDEARLLALYRDFGALLREHCSGYQLALLSGNPRLAKALGLQPDERIPLANGGLECELLRCSVR</sequence>
<evidence type="ECO:0000313" key="6">
    <source>
        <dbReference type="Proteomes" id="UP000316921"/>
    </source>
</evidence>
<dbReference type="PANTHER" id="PTHR47313">
    <property type="entry name" value="RIBOSOMAL RNA LARGE SUBUNIT METHYLTRANSFERASE K/L"/>
    <property type="match status" value="1"/>
</dbReference>
<evidence type="ECO:0000313" key="5">
    <source>
        <dbReference type="EMBL" id="QDU65009.1"/>
    </source>
</evidence>
<dbReference type="PROSITE" id="PS51165">
    <property type="entry name" value="THUMP"/>
    <property type="match status" value="1"/>
</dbReference>
<gene>
    <name evidence="5" type="primary">rlmL</name>
    <name evidence="5" type="ORF">Pla133_00720</name>
</gene>
<dbReference type="GO" id="GO:0052915">
    <property type="term" value="F:23S rRNA (guanine(2445)-N(2))-methyltransferase activity"/>
    <property type="evidence" value="ECO:0007669"/>
    <property type="project" value="UniProtKB-EC"/>
</dbReference>
<dbReference type="KEGG" id="pbap:Pla133_00720"/>
<reference evidence="5 6" key="1">
    <citation type="submission" date="2019-02" db="EMBL/GenBank/DDBJ databases">
        <title>Deep-cultivation of Planctomycetes and their phenomic and genomic characterization uncovers novel biology.</title>
        <authorList>
            <person name="Wiegand S."/>
            <person name="Jogler M."/>
            <person name="Boedeker C."/>
            <person name="Pinto D."/>
            <person name="Vollmers J."/>
            <person name="Rivas-Marin E."/>
            <person name="Kohn T."/>
            <person name="Peeters S.H."/>
            <person name="Heuer A."/>
            <person name="Rast P."/>
            <person name="Oberbeckmann S."/>
            <person name="Bunk B."/>
            <person name="Jeske O."/>
            <person name="Meyerdierks A."/>
            <person name="Storesund J.E."/>
            <person name="Kallscheuer N."/>
            <person name="Luecker S."/>
            <person name="Lage O.M."/>
            <person name="Pohl T."/>
            <person name="Merkel B.J."/>
            <person name="Hornburger P."/>
            <person name="Mueller R.-W."/>
            <person name="Bruemmer F."/>
            <person name="Labrenz M."/>
            <person name="Spormann A.M."/>
            <person name="Op den Camp H."/>
            <person name="Overmann J."/>
            <person name="Amann R."/>
            <person name="Jetten M.S.M."/>
            <person name="Mascher T."/>
            <person name="Medema M.H."/>
            <person name="Devos D.P."/>
            <person name="Kaster A.-K."/>
            <person name="Ovreas L."/>
            <person name="Rohde M."/>
            <person name="Galperin M.Y."/>
            <person name="Jogler C."/>
        </authorList>
    </citation>
    <scope>NUCLEOTIDE SEQUENCE [LARGE SCALE GENOMIC DNA]</scope>
    <source>
        <strain evidence="5 6">Pla133</strain>
    </source>
</reference>
<keyword evidence="3" id="KW-0694">RNA-binding</keyword>
<name>A0A518BDE6_9BACT</name>
<accession>A0A518BDE6</accession>
<dbReference type="CDD" id="cd11715">
    <property type="entry name" value="THUMP_AdoMetMT"/>
    <property type="match status" value="1"/>
</dbReference>
<organism evidence="5 6">
    <name type="scientific">Engelhardtia mirabilis</name>
    <dbReference type="NCBI Taxonomy" id="2528011"/>
    <lineage>
        <taxon>Bacteria</taxon>
        <taxon>Pseudomonadati</taxon>
        <taxon>Planctomycetota</taxon>
        <taxon>Planctomycetia</taxon>
        <taxon>Planctomycetia incertae sedis</taxon>
        <taxon>Engelhardtia</taxon>
    </lineage>
</organism>
<dbReference type="SMART" id="SM00981">
    <property type="entry name" value="THUMP"/>
    <property type="match status" value="1"/>
</dbReference>
<dbReference type="PANTHER" id="PTHR47313:SF1">
    <property type="entry name" value="RIBOSOMAL RNA LARGE SUBUNIT METHYLTRANSFERASE K_L"/>
    <property type="match status" value="1"/>
</dbReference>
<dbReference type="GO" id="GO:0003723">
    <property type="term" value="F:RNA binding"/>
    <property type="evidence" value="ECO:0007669"/>
    <property type="project" value="UniProtKB-UniRule"/>
</dbReference>